<dbReference type="AlphaFoldDB" id="A0A1H9HWL5"/>
<dbReference type="STRING" id="489703.SAMN04488038_10961"/>
<dbReference type="PANTHER" id="PTHR30469:SF12">
    <property type="entry name" value="MULTIDRUG RESISTANCE PROTEIN MDTA"/>
    <property type="match status" value="1"/>
</dbReference>
<dbReference type="OrthoDB" id="9783047at2"/>
<proteinExistence type="inferred from homology"/>
<evidence type="ECO:0000259" key="11">
    <source>
        <dbReference type="Pfam" id="PF25967"/>
    </source>
</evidence>
<dbReference type="GO" id="GO:0015562">
    <property type="term" value="F:efflux transmembrane transporter activity"/>
    <property type="evidence" value="ECO:0007669"/>
    <property type="project" value="TreeGrafter"/>
</dbReference>
<evidence type="ECO:0000256" key="2">
    <source>
        <dbReference type="ARBA" id="ARBA00009477"/>
    </source>
</evidence>
<dbReference type="Pfam" id="PF25876">
    <property type="entry name" value="HH_MFP_RND"/>
    <property type="match status" value="1"/>
</dbReference>
<evidence type="ECO:0000256" key="5">
    <source>
        <dbReference type="ARBA" id="ARBA00022519"/>
    </source>
</evidence>
<evidence type="ECO:0000256" key="4">
    <source>
        <dbReference type="ARBA" id="ARBA00022475"/>
    </source>
</evidence>
<dbReference type="InterPro" id="IPR058625">
    <property type="entry name" value="MdtA-like_BSH"/>
</dbReference>
<keyword evidence="4" id="KW-1003">Cell membrane</keyword>
<dbReference type="Gene3D" id="1.10.287.470">
    <property type="entry name" value="Helix hairpin bin"/>
    <property type="match status" value="1"/>
</dbReference>
<name>A0A1H9HWL5_9GAMM</name>
<dbReference type="Pfam" id="PF25917">
    <property type="entry name" value="BSH_RND"/>
    <property type="match status" value="1"/>
</dbReference>
<dbReference type="Pfam" id="PF25944">
    <property type="entry name" value="Beta-barrel_RND"/>
    <property type="match status" value="1"/>
</dbReference>
<evidence type="ECO:0000313" key="13">
    <source>
        <dbReference type="Proteomes" id="UP000199233"/>
    </source>
</evidence>
<accession>A0A1H9HWL5</accession>
<dbReference type="RefSeq" id="WP_093286416.1">
    <property type="nucleotide sequence ID" value="NZ_FOFS01000009.1"/>
</dbReference>
<dbReference type="InterPro" id="IPR058624">
    <property type="entry name" value="MdtA-like_HH"/>
</dbReference>
<dbReference type="InterPro" id="IPR058626">
    <property type="entry name" value="MdtA-like_b-barrel"/>
</dbReference>
<dbReference type="GO" id="GO:1990281">
    <property type="term" value="C:efflux pump complex"/>
    <property type="evidence" value="ECO:0007669"/>
    <property type="project" value="TreeGrafter"/>
</dbReference>
<keyword evidence="6" id="KW-0472">Membrane</keyword>
<dbReference type="InterPro" id="IPR006143">
    <property type="entry name" value="RND_pump_MFP"/>
</dbReference>
<comment type="similarity">
    <text evidence="2">Belongs to the membrane fusion protein (MFP) (TC 8.A.1) family.</text>
</comment>
<dbReference type="InterPro" id="IPR058627">
    <property type="entry name" value="MdtA-like_C"/>
</dbReference>
<dbReference type="Proteomes" id="UP000199233">
    <property type="component" value="Unassembled WGS sequence"/>
</dbReference>
<reference evidence="12 13" key="1">
    <citation type="submission" date="2016-10" db="EMBL/GenBank/DDBJ databases">
        <authorList>
            <person name="de Groot N.N."/>
        </authorList>
    </citation>
    <scope>NUCLEOTIDE SEQUENCE [LARGE SCALE GENOMIC DNA]</scope>
    <source>
        <strain evidence="12 13">DSM 25927</strain>
    </source>
</reference>
<dbReference type="NCBIfam" id="NF008589">
    <property type="entry name" value="PRK11556.1"/>
    <property type="match status" value="1"/>
</dbReference>
<dbReference type="EMBL" id="FOFS01000009">
    <property type="protein sequence ID" value="SEQ66652.1"/>
    <property type="molecule type" value="Genomic_DNA"/>
</dbReference>
<feature type="region of interest" description="Disordered" evidence="7">
    <location>
        <begin position="374"/>
        <end position="415"/>
    </location>
</feature>
<evidence type="ECO:0000259" key="8">
    <source>
        <dbReference type="Pfam" id="PF25876"/>
    </source>
</evidence>
<evidence type="ECO:0000256" key="3">
    <source>
        <dbReference type="ARBA" id="ARBA00022448"/>
    </source>
</evidence>
<dbReference type="SUPFAM" id="SSF111369">
    <property type="entry name" value="HlyD-like secretion proteins"/>
    <property type="match status" value="1"/>
</dbReference>
<feature type="domain" description="Multidrug resistance protein MdtA-like beta-barrel" evidence="10">
    <location>
        <begin position="230"/>
        <end position="311"/>
    </location>
</feature>
<keyword evidence="3" id="KW-0813">Transport</keyword>
<protein>
    <submittedName>
        <fullName evidence="12">Membrane fusion protein, multidrug efflux system</fullName>
    </submittedName>
</protein>
<dbReference type="Gene3D" id="2.40.30.170">
    <property type="match status" value="1"/>
</dbReference>
<dbReference type="Pfam" id="PF25967">
    <property type="entry name" value="RND-MFP_C"/>
    <property type="match status" value="1"/>
</dbReference>
<feature type="domain" description="Multidrug resistance protein MdtA-like alpha-helical hairpin" evidence="8">
    <location>
        <begin position="123"/>
        <end position="192"/>
    </location>
</feature>
<feature type="domain" description="Multidrug resistance protein MdtA-like barrel-sandwich hybrid" evidence="9">
    <location>
        <begin position="84"/>
        <end position="226"/>
    </location>
</feature>
<dbReference type="Gene3D" id="2.40.50.100">
    <property type="match status" value="1"/>
</dbReference>
<dbReference type="NCBIfam" id="TIGR01730">
    <property type="entry name" value="RND_mfp"/>
    <property type="match status" value="1"/>
</dbReference>
<evidence type="ECO:0000259" key="10">
    <source>
        <dbReference type="Pfam" id="PF25944"/>
    </source>
</evidence>
<evidence type="ECO:0000256" key="1">
    <source>
        <dbReference type="ARBA" id="ARBA00004236"/>
    </source>
</evidence>
<dbReference type="Gene3D" id="2.40.420.20">
    <property type="match status" value="1"/>
</dbReference>
<evidence type="ECO:0000256" key="7">
    <source>
        <dbReference type="SAM" id="MobiDB-lite"/>
    </source>
</evidence>
<comment type="subcellular location">
    <subcellularLocation>
        <location evidence="1">Cell membrane</location>
    </subcellularLocation>
</comment>
<feature type="domain" description="Multidrug resistance protein MdtA-like C-terminal permuted SH3" evidence="11">
    <location>
        <begin position="320"/>
        <end position="377"/>
    </location>
</feature>
<sequence>MEASSNKKPARRWRSRLIALALMALVTMAIVWLGLRGADRAGDAGKGPSGGMRGGALPVAVQTVKREQMKVYFTALGTVTPLATATVHAQLSGQLMEVRFKEGDTVKAGAALALIDPRPYEAQLKQVQGALQRDRALLENARLDLARYQTLLTQDSVAQQTYDTQAALVKQYEGAVASDEGQVATAQLNLRYCNVVAPIGGRLGLRQVDPGNYVSPGDSAGLVVITQQTPISVLFSLPEDDIPALHEAMAAGQGLEVQAFDRANARQLAQGRVTVLDNQIDTSTGTVKLRAQFENRDASLFPNQFVNVRVLARTLEQVPVLPVSAVQRGSQGSFVYLVKPDNTVAMRAVTLGPVDGERVAVSAGLEGGETVVSDGADQLKDGMSVSIAGAATPAPQKNGGDKPRRHRRPPPDGGP</sequence>
<evidence type="ECO:0000259" key="9">
    <source>
        <dbReference type="Pfam" id="PF25917"/>
    </source>
</evidence>
<evidence type="ECO:0000313" key="12">
    <source>
        <dbReference type="EMBL" id="SEQ66652.1"/>
    </source>
</evidence>
<evidence type="ECO:0000256" key="6">
    <source>
        <dbReference type="ARBA" id="ARBA00023136"/>
    </source>
</evidence>
<organism evidence="12 13">
    <name type="scientific">Solimonas aquatica</name>
    <dbReference type="NCBI Taxonomy" id="489703"/>
    <lineage>
        <taxon>Bacteria</taxon>
        <taxon>Pseudomonadati</taxon>
        <taxon>Pseudomonadota</taxon>
        <taxon>Gammaproteobacteria</taxon>
        <taxon>Nevskiales</taxon>
        <taxon>Nevskiaceae</taxon>
        <taxon>Solimonas</taxon>
    </lineage>
</organism>
<gene>
    <name evidence="12" type="ORF">SAMN04488038_10961</name>
</gene>
<keyword evidence="5" id="KW-0997">Cell inner membrane</keyword>
<dbReference type="PANTHER" id="PTHR30469">
    <property type="entry name" value="MULTIDRUG RESISTANCE PROTEIN MDTA"/>
    <property type="match status" value="1"/>
</dbReference>
<keyword evidence="13" id="KW-1185">Reference proteome</keyword>